<dbReference type="SUPFAM" id="SSF46785">
    <property type="entry name" value="Winged helix' DNA-binding domain"/>
    <property type="match status" value="1"/>
</dbReference>
<dbReference type="PANTHER" id="PTHR30126:SF98">
    <property type="entry name" value="HTH-TYPE TRANSCRIPTIONAL ACTIVATOR BAUR"/>
    <property type="match status" value="1"/>
</dbReference>
<keyword evidence="4" id="KW-0804">Transcription</keyword>
<dbReference type="EMBL" id="ARXX01000005">
    <property type="protein sequence ID" value="MBF5055201.1"/>
    <property type="molecule type" value="Genomic_DNA"/>
</dbReference>
<proteinExistence type="inferred from homology"/>
<comment type="caution">
    <text evidence="6">The sequence shown here is derived from an EMBL/GenBank/DDBJ whole genome shotgun (WGS) entry which is preliminary data.</text>
</comment>
<protein>
    <submittedName>
        <fullName evidence="6">LysR family transcriptional regulator</fullName>
    </submittedName>
</protein>
<comment type="similarity">
    <text evidence="1">Belongs to the LysR transcriptional regulatory family.</text>
</comment>
<evidence type="ECO:0000313" key="6">
    <source>
        <dbReference type="EMBL" id="MBF5055201.1"/>
    </source>
</evidence>
<dbReference type="InterPro" id="IPR005119">
    <property type="entry name" value="LysR_subst-bd"/>
</dbReference>
<dbReference type="Gene3D" id="3.40.190.10">
    <property type="entry name" value="Periplasmic binding protein-like II"/>
    <property type="match status" value="2"/>
</dbReference>
<dbReference type="InterPro" id="IPR036390">
    <property type="entry name" value="WH_DNA-bd_sf"/>
</dbReference>
<sequence length="305" mass="33838">MNLAGSDLNLLRVFFAVVEANGIANAQGILNKDSSTISRALSQLEQRLNVRLCERGRQGFRLTPEGATVHRQAVRLFTSLRGFEQTVESLQSVATGRLTLGIIDNIITDPACPLLPALRSFQAPDRDRVKLNLEVLAPEEMERQLQDKRLDLAIGIFESPNEHLHYQPLYQETDYLYAAPDHPVATEADRRDTALASARIVSRRFLREQELALLNQADREGITFTASLEAVAALILSGAYVGFLPGHYAQRWVAGGELVRLDPKRYHRDTPLQLATHPDSLDRPIIKDFSARLSNAAGGPPATRT</sequence>
<dbReference type="PANTHER" id="PTHR30126">
    <property type="entry name" value="HTH-TYPE TRANSCRIPTIONAL REGULATOR"/>
    <property type="match status" value="1"/>
</dbReference>
<dbReference type="CDD" id="cd05466">
    <property type="entry name" value="PBP2_LTTR_substrate"/>
    <property type="match status" value="1"/>
</dbReference>
<gene>
    <name evidence="6" type="ORF">Y5W_00495</name>
</gene>
<accession>A0ABS0AM37</accession>
<dbReference type="InterPro" id="IPR036388">
    <property type="entry name" value="WH-like_DNA-bd_sf"/>
</dbReference>
<dbReference type="RefSeq" id="WP_194864063.1">
    <property type="nucleotide sequence ID" value="NZ_ARXX01000005.1"/>
</dbReference>
<name>A0ABS0AM37_9GAMM</name>
<evidence type="ECO:0000313" key="7">
    <source>
        <dbReference type="Proteomes" id="UP000662703"/>
    </source>
</evidence>
<organism evidence="6 7">
    <name type="scientific">Alloalcanivorax profundimaris</name>
    <dbReference type="NCBI Taxonomy" id="2735259"/>
    <lineage>
        <taxon>Bacteria</taxon>
        <taxon>Pseudomonadati</taxon>
        <taxon>Pseudomonadota</taxon>
        <taxon>Gammaproteobacteria</taxon>
        <taxon>Oceanospirillales</taxon>
        <taxon>Alcanivoracaceae</taxon>
        <taxon>Alloalcanivorax</taxon>
    </lineage>
</organism>
<dbReference type="PROSITE" id="PS50931">
    <property type="entry name" value="HTH_LYSR"/>
    <property type="match status" value="1"/>
</dbReference>
<evidence type="ECO:0000256" key="1">
    <source>
        <dbReference type="ARBA" id="ARBA00009437"/>
    </source>
</evidence>
<evidence type="ECO:0000256" key="3">
    <source>
        <dbReference type="ARBA" id="ARBA00023125"/>
    </source>
</evidence>
<evidence type="ECO:0000256" key="2">
    <source>
        <dbReference type="ARBA" id="ARBA00023015"/>
    </source>
</evidence>
<keyword evidence="3" id="KW-0238">DNA-binding</keyword>
<dbReference type="Proteomes" id="UP000662703">
    <property type="component" value="Unassembled WGS sequence"/>
</dbReference>
<reference evidence="6 7" key="1">
    <citation type="submission" date="2012-09" db="EMBL/GenBank/DDBJ databases">
        <title>Genome Sequence of alkane-degrading Bacterium Alcanivorax sp. 521-1.</title>
        <authorList>
            <person name="Lai Q."/>
            <person name="Shao Z."/>
        </authorList>
    </citation>
    <scope>NUCLEOTIDE SEQUENCE [LARGE SCALE GENOMIC DNA]</scope>
    <source>
        <strain evidence="6 7">521-1</strain>
    </source>
</reference>
<dbReference type="Pfam" id="PF03466">
    <property type="entry name" value="LysR_substrate"/>
    <property type="match status" value="1"/>
</dbReference>
<feature type="domain" description="HTH lysR-type" evidence="5">
    <location>
        <begin position="7"/>
        <end position="63"/>
    </location>
</feature>
<dbReference type="SUPFAM" id="SSF53850">
    <property type="entry name" value="Periplasmic binding protein-like II"/>
    <property type="match status" value="1"/>
</dbReference>
<keyword evidence="7" id="KW-1185">Reference proteome</keyword>
<keyword evidence="2" id="KW-0805">Transcription regulation</keyword>
<evidence type="ECO:0000256" key="4">
    <source>
        <dbReference type="ARBA" id="ARBA00023163"/>
    </source>
</evidence>
<dbReference type="Gene3D" id="1.10.10.10">
    <property type="entry name" value="Winged helix-like DNA-binding domain superfamily/Winged helix DNA-binding domain"/>
    <property type="match status" value="1"/>
</dbReference>
<evidence type="ECO:0000259" key="5">
    <source>
        <dbReference type="PROSITE" id="PS50931"/>
    </source>
</evidence>
<dbReference type="Pfam" id="PF00126">
    <property type="entry name" value="HTH_1"/>
    <property type="match status" value="1"/>
</dbReference>
<dbReference type="InterPro" id="IPR000847">
    <property type="entry name" value="LysR_HTH_N"/>
</dbReference>